<evidence type="ECO:0000313" key="3">
    <source>
        <dbReference type="EMBL" id="MEX0407420.1"/>
    </source>
</evidence>
<feature type="domain" description="VOC" evidence="2">
    <location>
        <begin position="21"/>
        <end position="138"/>
    </location>
</feature>
<sequence>MSHNTQKRSSARQGEPIPPELFAHMVLKTKQIDRIIAWYEAVLGARVVFRNEMICFMTYDHEHHRIAFIQVPDTVDLPKGSGSVDHFAYSYRDLGELLSTYYRLKDKGILPVRMINHGPTISFYYRDPDNVMLELQVDNFDTLESTHAFFHSKEFAENPIGVFVDPDKLRADWEAGVPWEEIRKRPPMPEGKTMADMRIERKQ</sequence>
<dbReference type="Pfam" id="PF00903">
    <property type="entry name" value="Glyoxalase"/>
    <property type="match status" value="1"/>
</dbReference>
<dbReference type="InterPro" id="IPR050383">
    <property type="entry name" value="GlyoxalaseI/FosfomycinResist"/>
</dbReference>
<evidence type="ECO:0000313" key="4">
    <source>
        <dbReference type="Proteomes" id="UP001556692"/>
    </source>
</evidence>
<dbReference type="InterPro" id="IPR029068">
    <property type="entry name" value="Glyas_Bleomycin-R_OHBP_Dase"/>
</dbReference>
<dbReference type="Gene3D" id="3.10.180.10">
    <property type="entry name" value="2,3-Dihydroxybiphenyl 1,2-Dioxygenase, domain 1"/>
    <property type="match status" value="1"/>
</dbReference>
<feature type="region of interest" description="Disordered" evidence="1">
    <location>
        <begin position="184"/>
        <end position="203"/>
    </location>
</feature>
<name>A0ABV3SPE3_9HYPH</name>
<organism evidence="3 4">
    <name type="scientific">Aquibium pacificus</name>
    <dbReference type="NCBI Taxonomy" id="3153579"/>
    <lineage>
        <taxon>Bacteria</taxon>
        <taxon>Pseudomonadati</taxon>
        <taxon>Pseudomonadota</taxon>
        <taxon>Alphaproteobacteria</taxon>
        <taxon>Hyphomicrobiales</taxon>
        <taxon>Phyllobacteriaceae</taxon>
        <taxon>Aquibium</taxon>
    </lineage>
</organism>
<dbReference type="RefSeq" id="WP_367955301.1">
    <property type="nucleotide sequence ID" value="NZ_JBDPGJ010000004.1"/>
</dbReference>
<protein>
    <submittedName>
        <fullName evidence="3">VOC family protein</fullName>
    </submittedName>
</protein>
<dbReference type="EMBL" id="JBDPGJ010000004">
    <property type="protein sequence ID" value="MEX0407420.1"/>
    <property type="molecule type" value="Genomic_DNA"/>
</dbReference>
<feature type="compositionally biased region" description="Basic and acidic residues" evidence="1">
    <location>
        <begin position="193"/>
        <end position="203"/>
    </location>
</feature>
<dbReference type="PANTHER" id="PTHR21366">
    <property type="entry name" value="GLYOXALASE FAMILY PROTEIN"/>
    <property type="match status" value="1"/>
</dbReference>
<dbReference type="PANTHER" id="PTHR21366:SF14">
    <property type="entry name" value="GLYOXALASE DOMAIN-CONTAINING PROTEIN 5"/>
    <property type="match status" value="1"/>
</dbReference>
<dbReference type="SUPFAM" id="SSF54593">
    <property type="entry name" value="Glyoxalase/Bleomycin resistance protein/Dihydroxybiphenyl dioxygenase"/>
    <property type="match status" value="1"/>
</dbReference>
<gene>
    <name evidence="3" type="ORF">ABGN05_17310</name>
</gene>
<accession>A0ABV3SPE3</accession>
<dbReference type="Proteomes" id="UP001556692">
    <property type="component" value="Unassembled WGS sequence"/>
</dbReference>
<dbReference type="PROSITE" id="PS51819">
    <property type="entry name" value="VOC"/>
    <property type="match status" value="1"/>
</dbReference>
<comment type="caution">
    <text evidence="3">The sequence shown here is derived from an EMBL/GenBank/DDBJ whole genome shotgun (WGS) entry which is preliminary data.</text>
</comment>
<keyword evidence="4" id="KW-1185">Reference proteome</keyword>
<evidence type="ECO:0000259" key="2">
    <source>
        <dbReference type="PROSITE" id="PS51819"/>
    </source>
</evidence>
<dbReference type="InterPro" id="IPR004360">
    <property type="entry name" value="Glyas_Fos-R_dOase_dom"/>
</dbReference>
<reference evidence="3 4" key="1">
    <citation type="submission" date="2024-05" db="EMBL/GenBank/DDBJ databases">
        <authorList>
            <person name="Jiang F."/>
        </authorList>
    </citation>
    <scope>NUCLEOTIDE SEQUENCE [LARGE SCALE GENOMIC DNA]</scope>
    <source>
        <strain evidence="3 4">LZ166</strain>
    </source>
</reference>
<dbReference type="InterPro" id="IPR037523">
    <property type="entry name" value="VOC_core"/>
</dbReference>
<proteinExistence type="predicted"/>
<evidence type="ECO:0000256" key="1">
    <source>
        <dbReference type="SAM" id="MobiDB-lite"/>
    </source>
</evidence>